<accession>A0A1X2EZ17</accession>
<reference evidence="3 4" key="1">
    <citation type="submission" date="2016-01" db="EMBL/GenBank/DDBJ databases">
        <title>The new phylogeny of the genus Mycobacterium.</title>
        <authorList>
            <person name="Tarcisio F."/>
            <person name="Conor M."/>
            <person name="Antonella G."/>
            <person name="Elisabetta G."/>
            <person name="Giulia F.S."/>
            <person name="Sara T."/>
            <person name="Anna F."/>
            <person name="Clotilde B."/>
            <person name="Roberto B."/>
            <person name="Veronica D.S."/>
            <person name="Fabio R."/>
            <person name="Monica P."/>
            <person name="Olivier J."/>
            <person name="Enrico T."/>
            <person name="Nicola S."/>
        </authorList>
    </citation>
    <scope>NUCLEOTIDE SEQUENCE [LARGE SCALE GENOMIC DNA]</scope>
    <source>
        <strain evidence="3 4">ATCC 700010</strain>
    </source>
</reference>
<sequence>MAVKKAVAGLAVAVLALGGCTRQAEEPDGSPEVDVLGSMLASESEVNIILGTDSLRPKTALRVPAKLDPGEHASRPECVVVIGNAMDWVYRDSDYRQFRETLLADEEGNLEVDQAVIKFDNPAAARAVVARTVSVWQQCANDTLTITEDGDKTPDLFELAAPDVVDGIDVTHDVSPDLPGYGSRRAILAVDDMVVDVRLTGYDLDDGKAVQLVKTIAGRNSL</sequence>
<dbReference type="Pfam" id="PF14032">
    <property type="entry name" value="PknH_C"/>
    <property type="match status" value="1"/>
</dbReference>
<feature type="domain" description="PknH-like extracellular" evidence="2">
    <location>
        <begin position="32"/>
        <end position="219"/>
    </location>
</feature>
<name>A0A1X2EZ17_9MYCO</name>
<evidence type="ECO:0000259" key="2">
    <source>
        <dbReference type="Pfam" id="PF14032"/>
    </source>
</evidence>
<protein>
    <recommendedName>
        <fullName evidence="2">PknH-like extracellular domain-containing protein</fullName>
    </recommendedName>
</protein>
<dbReference type="PROSITE" id="PS51257">
    <property type="entry name" value="PROKAR_LIPOPROTEIN"/>
    <property type="match status" value="1"/>
</dbReference>
<gene>
    <name evidence="3" type="ORF">AWC31_32665</name>
</gene>
<dbReference type="AlphaFoldDB" id="A0A1X2EZ17"/>
<dbReference type="Gene3D" id="3.40.1000.70">
    <property type="entry name" value="PknH-like extracellular domain"/>
    <property type="match status" value="1"/>
</dbReference>
<dbReference type="InterPro" id="IPR038232">
    <property type="entry name" value="PknH-like_Extracell_sf"/>
</dbReference>
<dbReference type="Proteomes" id="UP000193964">
    <property type="component" value="Unassembled WGS sequence"/>
</dbReference>
<dbReference type="RefSeq" id="WP_085146422.1">
    <property type="nucleotide sequence ID" value="NZ_JACKUA010000032.1"/>
</dbReference>
<proteinExistence type="predicted"/>
<evidence type="ECO:0000256" key="1">
    <source>
        <dbReference type="SAM" id="SignalP"/>
    </source>
</evidence>
<dbReference type="OrthoDB" id="4635623at2"/>
<feature type="chain" id="PRO_5010856590" description="PknH-like extracellular domain-containing protein" evidence="1">
    <location>
        <begin position="25"/>
        <end position="222"/>
    </location>
</feature>
<evidence type="ECO:0000313" key="4">
    <source>
        <dbReference type="Proteomes" id="UP000193964"/>
    </source>
</evidence>
<dbReference type="InterPro" id="IPR026954">
    <property type="entry name" value="PknH-like_Extracell"/>
</dbReference>
<keyword evidence="1" id="KW-0732">Signal</keyword>
<organism evidence="3 4">
    <name type="scientific">Mycolicibacterium wolinskyi</name>
    <dbReference type="NCBI Taxonomy" id="59750"/>
    <lineage>
        <taxon>Bacteria</taxon>
        <taxon>Bacillati</taxon>
        <taxon>Actinomycetota</taxon>
        <taxon>Actinomycetes</taxon>
        <taxon>Mycobacteriales</taxon>
        <taxon>Mycobacteriaceae</taxon>
        <taxon>Mycolicibacterium</taxon>
    </lineage>
</organism>
<dbReference type="EMBL" id="LQQA01000030">
    <property type="protein sequence ID" value="ORX11461.1"/>
    <property type="molecule type" value="Genomic_DNA"/>
</dbReference>
<feature type="signal peptide" evidence="1">
    <location>
        <begin position="1"/>
        <end position="24"/>
    </location>
</feature>
<comment type="caution">
    <text evidence="3">The sequence shown here is derived from an EMBL/GenBank/DDBJ whole genome shotgun (WGS) entry which is preliminary data.</text>
</comment>
<evidence type="ECO:0000313" key="3">
    <source>
        <dbReference type="EMBL" id="ORX11461.1"/>
    </source>
</evidence>